<proteinExistence type="predicted"/>
<dbReference type="RefSeq" id="WP_094363541.1">
    <property type="nucleotide sequence ID" value="NZ_NMVQ01000010.1"/>
</dbReference>
<comment type="caution">
    <text evidence="1">The sequence shown here is derived from an EMBL/GenBank/DDBJ whole genome shotgun (WGS) entry which is preliminary data.</text>
</comment>
<dbReference type="Proteomes" id="UP000216311">
    <property type="component" value="Unassembled WGS sequence"/>
</dbReference>
<dbReference type="AlphaFoldDB" id="A0A255H5V8"/>
<evidence type="ECO:0000313" key="1">
    <source>
        <dbReference type="EMBL" id="OYO22696.1"/>
    </source>
</evidence>
<protein>
    <recommendedName>
        <fullName evidence="3">Phasin family protein</fullName>
    </recommendedName>
</protein>
<gene>
    <name evidence="1" type="ORF">CGZ93_07555</name>
</gene>
<organism evidence="1 2">
    <name type="scientific">Enemella dayhoffiae</name>
    <dbReference type="NCBI Taxonomy" id="2016507"/>
    <lineage>
        <taxon>Bacteria</taxon>
        <taxon>Bacillati</taxon>
        <taxon>Actinomycetota</taxon>
        <taxon>Actinomycetes</taxon>
        <taxon>Propionibacteriales</taxon>
        <taxon>Propionibacteriaceae</taxon>
        <taxon>Enemella</taxon>
    </lineage>
</organism>
<sequence length="93" mass="10382">MNENSTFADSTKQFEENVQRAKDFNARVLESSKATGRLAVDNYEKAVKSTLDFQRQLAGASQVEWATSVANTQIQLAQDVTDAWTKAARELLK</sequence>
<reference evidence="1 2" key="1">
    <citation type="submission" date="2017-07" db="EMBL/GenBank/DDBJ databases">
        <title>Draft whole genome sequences of clinical Proprionibacteriaceae strains.</title>
        <authorList>
            <person name="Bernier A.-M."/>
            <person name="Bernard K."/>
            <person name="Domingo M.-C."/>
        </authorList>
    </citation>
    <scope>NUCLEOTIDE SEQUENCE [LARGE SCALE GENOMIC DNA]</scope>
    <source>
        <strain evidence="1 2">NML 130396</strain>
    </source>
</reference>
<name>A0A255H5V8_9ACTN</name>
<keyword evidence="2" id="KW-1185">Reference proteome</keyword>
<evidence type="ECO:0008006" key="3">
    <source>
        <dbReference type="Google" id="ProtNLM"/>
    </source>
</evidence>
<accession>A0A255H5V8</accession>
<evidence type="ECO:0000313" key="2">
    <source>
        <dbReference type="Proteomes" id="UP000216311"/>
    </source>
</evidence>
<dbReference type="OrthoDB" id="5148805at2"/>
<dbReference type="EMBL" id="NMVQ01000010">
    <property type="protein sequence ID" value="OYO22696.1"/>
    <property type="molecule type" value="Genomic_DNA"/>
</dbReference>